<comment type="caution">
    <text evidence="3">The sequence shown here is derived from an EMBL/GenBank/DDBJ whole genome shotgun (WGS) entry which is preliminary data.</text>
</comment>
<accession>A0A4R2IF01</accession>
<dbReference type="EMBL" id="SLWS01000035">
    <property type="protein sequence ID" value="TCO42379.1"/>
    <property type="molecule type" value="Genomic_DNA"/>
</dbReference>
<dbReference type="Gene3D" id="3.30.70.270">
    <property type="match status" value="1"/>
</dbReference>
<dbReference type="NCBIfam" id="TIGR04416">
    <property type="entry name" value="group_II_RT_mat"/>
    <property type="match status" value="1"/>
</dbReference>
<gene>
    <name evidence="3" type="ORF">EV192_1352</name>
</gene>
<evidence type="ECO:0000259" key="2">
    <source>
        <dbReference type="PROSITE" id="PS50878"/>
    </source>
</evidence>
<dbReference type="OrthoDB" id="1550386at2"/>
<feature type="domain" description="Reverse transcriptase" evidence="2">
    <location>
        <begin position="56"/>
        <end position="296"/>
    </location>
</feature>
<dbReference type="InterPro" id="IPR030931">
    <property type="entry name" value="Group_II_RT_mat"/>
</dbReference>
<evidence type="ECO:0000256" key="1">
    <source>
        <dbReference type="ARBA" id="ARBA00025589"/>
    </source>
</evidence>
<keyword evidence="4" id="KW-1185">Reference proteome</keyword>
<proteinExistence type="predicted"/>
<dbReference type="GO" id="GO:0003964">
    <property type="term" value="F:RNA-directed DNA polymerase activity"/>
    <property type="evidence" value="ECO:0007669"/>
    <property type="project" value="UniProtKB-KW"/>
</dbReference>
<dbReference type="InterPro" id="IPR013597">
    <property type="entry name" value="Mat_intron_G2"/>
</dbReference>
<dbReference type="Pfam" id="PF00078">
    <property type="entry name" value="RVT_1"/>
    <property type="match status" value="1"/>
</dbReference>
<dbReference type="InterPro" id="IPR051083">
    <property type="entry name" value="GrpII_Intron_Splice-Mob/Def"/>
</dbReference>
<name>A0A4R2IF01_9PSEU</name>
<protein>
    <submittedName>
        <fullName evidence="3">Group II intron reverse transcriptase/maturase</fullName>
    </submittedName>
</protein>
<keyword evidence="3" id="KW-0695">RNA-directed DNA polymerase</keyword>
<organism evidence="3 4">
    <name type="scientific">Actinocrispum wychmicini</name>
    <dbReference type="NCBI Taxonomy" id="1213861"/>
    <lineage>
        <taxon>Bacteria</taxon>
        <taxon>Bacillati</taxon>
        <taxon>Actinomycetota</taxon>
        <taxon>Actinomycetes</taxon>
        <taxon>Pseudonocardiales</taxon>
        <taxon>Pseudonocardiaceae</taxon>
        <taxon>Actinocrispum</taxon>
    </lineage>
</organism>
<evidence type="ECO:0000313" key="4">
    <source>
        <dbReference type="Proteomes" id="UP000295680"/>
    </source>
</evidence>
<dbReference type="PANTHER" id="PTHR34047">
    <property type="entry name" value="NUCLEAR INTRON MATURASE 1, MITOCHONDRIAL-RELATED"/>
    <property type="match status" value="1"/>
</dbReference>
<evidence type="ECO:0000313" key="3">
    <source>
        <dbReference type="EMBL" id="TCO42379.1"/>
    </source>
</evidence>
<keyword evidence="3" id="KW-0808">Transferase</keyword>
<dbReference type="PANTHER" id="PTHR34047:SF3">
    <property type="entry name" value="BLR2052 PROTEIN"/>
    <property type="match status" value="1"/>
</dbReference>
<keyword evidence="3" id="KW-0548">Nucleotidyltransferase</keyword>
<dbReference type="InterPro" id="IPR043128">
    <property type="entry name" value="Rev_trsase/Diguanyl_cyclase"/>
</dbReference>
<dbReference type="Proteomes" id="UP000295680">
    <property type="component" value="Unassembled WGS sequence"/>
</dbReference>
<dbReference type="Pfam" id="PF08388">
    <property type="entry name" value="GIIM"/>
    <property type="match status" value="1"/>
</dbReference>
<dbReference type="SUPFAM" id="SSF56672">
    <property type="entry name" value="DNA/RNA polymerases"/>
    <property type="match status" value="1"/>
</dbReference>
<reference evidence="3 4" key="1">
    <citation type="submission" date="2019-03" db="EMBL/GenBank/DDBJ databases">
        <title>Genomic Encyclopedia of Type Strains, Phase IV (KMG-IV): sequencing the most valuable type-strain genomes for metagenomic binning, comparative biology and taxonomic classification.</title>
        <authorList>
            <person name="Goeker M."/>
        </authorList>
    </citation>
    <scope>NUCLEOTIDE SEQUENCE [LARGE SCALE GENOMIC DNA]</scope>
    <source>
        <strain evidence="3 4">DSM 45934</strain>
    </source>
</reference>
<dbReference type="InterPro" id="IPR000477">
    <property type="entry name" value="RT_dom"/>
</dbReference>
<sequence length="429" mass="48889">MSQISKPGSSGKSFDIPKMLIWEAYQKVKANKGAAGVDRQSLTDFAQDEKRNLYKIWNRMSAGSYFPPPVRAVEIPKAGGAGVRVLGVPTVADRIAQTAVAMVLEPVVDTIFHPDSYGYRPGRSALDAVATCQKRCWAQSWVIDLDIQAFFDTVPHEPILRAVGKHTDKPWVLLYISRWLTAPVQQPDGTLLTRDRGTPQGSAISPLLTNLFMHYAFDTWLASTQSTVRFERYCDDVVVHCFSEKQALYIRRSIKERLARFGLVLHPEKTRIVYCNQDGRIRQNETAEFTFLGYTFRPRYARKWDGGWKTGFLPAVSTTAKTHMAAEIRSWRLGRRTTLTFNEVAAMVNRIVAGWINYYGRFYKAELISFLACRINPHLVKWAMRKFKHLHRSPHKARERLAQIADIYPGMFIHWRHGALPDGSTVRAV</sequence>
<dbReference type="CDD" id="cd01651">
    <property type="entry name" value="RT_G2_intron"/>
    <property type="match status" value="1"/>
</dbReference>
<dbReference type="PROSITE" id="PS50878">
    <property type="entry name" value="RT_POL"/>
    <property type="match status" value="1"/>
</dbReference>
<comment type="function">
    <text evidence="1">Poorly processive, error-prone DNA polymerase involved in untargeted mutagenesis. Copies undamaged DNA at stalled replication forks, which arise in vivo from mismatched or misaligned primer ends. These misaligned primers can be extended by PolIV. Exhibits no 3'-5' exonuclease (proofreading) activity. May be involved in translesional synthesis, in conjunction with the beta clamp from PolIII.</text>
</comment>
<dbReference type="AlphaFoldDB" id="A0A4R2IF01"/>
<dbReference type="InterPro" id="IPR043502">
    <property type="entry name" value="DNA/RNA_pol_sf"/>
</dbReference>